<dbReference type="PANTHER" id="PTHR12526">
    <property type="entry name" value="GLYCOSYLTRANSFERASE"/>
    <property type="match status" value="1"/>
</dbReference>
<dbReference type="InterPro" id="IPR001296">
    <property type="entry name" value="Glyco_trans_1"/>
</dbReference>
<reference evidence="3" key="1">
    <citation type="submission" date="2019-04" db="EMBL/GenBank/DDBJ databases">
        <title>Whole genome sequencing of cave bacteria.</title>
        <authorList>
            <person name="Gan H.M."/>
            <person name="Barton H."/>
            <person name="Savka M.A."/>
        </authorList>
    </citation>
    <scope>NUCLEOTIDE SEQUENCE [LARGE SCALE GENOMIC DNA]</scope>
    <source>
        <strain evidence="3">LC387</strain>
    </source>
</reference>
<dbReference type="InterPro" id="IPR028098">
    <property type="entry name" value="Glyco_trans_4-like_N"/>
</dbReference>
<dbReference type="GO" id="GO:0016757">
    <property type="term" value="F:glycosyltransferase activity"/>
    <property type="evidence" value="ECO:0007669"/>
    <property type="project" value="InterPro"/>
</dbReference>
<feature type="domain" description="Glycosyl transferase family 1" evidence="1">
    <location>
        <begin position="185"/>
        <end position="343"/>
    </location>
</feature>
<dbReference type="Pfam" id="PF00534">
    <property type="entry name" value="Glycos_transf_1"/>
    <property type="match status" value="1"/>
</dbReference>
<dbReference type="Pfam" id="PF13439">
    <property type="entry name" value="Glyco_transf_4"/>
    <property type="match status" value="1"/>
</dbReference>
<keyword evidence="4" id="KW-1185">Reference proteome</keyword>
<evidence type="ECO:0000313" key="4">
    <source>
        <dbReference type="Proteomes" id="UP000034832"/>
    </source>
</evidence>
<organism evidence="3 4">
    <name type="scientific">Afipia massiliensis</name>
    <dbReference type="NCBI Taxonomy" id="211460"/>
    <lineage>
        <taxon>Bacteria</taxon>
        <taxon>Pseudomonadati</taxon>
        <taxon>Pseudomonadota</taxon>
        <taxon>Alphaproteobacteria</taxon>
        <taxon>Hyphomicrobiales</taxon>
        <taxon>Nitrobacteraceae</taxon>
        <taxon>Afipia</taxon>
    </lineage>
</organism>
<dbReference type="RefSeq" id="WP_046827110.1">
    <property type="nucleotide sequence ID" value="NZ_LBIA02000001.1"/>
</dbReference>
<gene>
    <name evidence="3" type="ORF">YH63_013775</name>
</gene>
<proteinExistence type="predicted"/>
<dbReference type="PANTHER" id="PTHR12526:SF636">
    <property type="entry name" value="BLL3647 PROTEIN"/>
    <property type="match status" value="1"/>
</dbReference>
<evidence type="ECO:0000259" key="2">
    <source>
        <dbReference type="Pfam" id="PF13439"/>
    </source>
</evidence>
<feature type="domain" description="Glycosyltransferase subfamily 4-like N-terminal" evidence="2">
    <location>
        <begin position="13"/>
        <end position="171"/>
    </location>
</feature>
<dbReference type="AlphaFoldDB" id="A0A4U6BR50"/>
<dbReference type="SUPFAM" id="SSF53756">
    <property type="entry name" value="UDP-Glycosyltransferase/glycogen phosphorylase"/>
    <property type="match status" value="1"/>
</dbReference>
<evidence type="ECO:0000313" key="3">
    <source>
        <dbReference type="EMBL" id="TKT72411.1"/>
    </source>
</evidence>
<comment type="caution">
    <text evidence="3">The sequence shown here is derived from an EMBL/GenBank/DDBJ whole genome shotgun (WGS) entry which is preliminary data.</text>
</comment>
<accession>A0A4U6BR50</accession>
<protein>
    <submittedName>
        <fullName evidence="3">Glycosyltransferase</fullName>
    </submittedName>
</protein>
<dbReference type="Proteomes" id="UP000034832">
    <property type="component" value="Unassembled WGS sequence"/>
</dbReference>
<dbReference type="STRING" id="211460.YH63_05240"/>
<name>A0A4U6BR50_9BRAD</name>
<sequence length="371" mass="40984">MRILHVITTVNRGGAENHLVDLCRGQVSAGHQVAVAYLKGDHYWRAELERMGVRVEFLGLKRYGELAPISRLRRMMCAFNPDVVHAHMPPAELYTRLALAVSPARRPAFVISKHNDEPFFRGPGHKILGAWVAKRADAIIAISDAVNRYTREGLGTSRAIIRTVHYGINPEPFQAISADDAVAVREAWHIPRDAWVMGTVARLVPQKALHVLIEGYAHYRTQATRPSRLVLVGRGPLEHELKARAQELGVANEIVWAGFREDIPAVMRAFDLFALTSSYEGFGLVLLEAMSAAKPVLATKVSAIPEIVKDNETGLLCQPGDAHSVASALVKFESARMRAIMGDAGLQRTQTSFTLARMNSEIESLYRMSIA</sequence>
<evidence type="ECO:0000259" key="1">
    <source>
        <dbReference type="Pfam" id="PF00534"/>
    </source>
</evidence>
<dbReference type="OrthoDB" id="9807414at2"/>
<dbReference type="Gene3D" id="3.40.50.2000">
    <property type="entry name" value="Glycogen Phosphorylase B"/>
    <property type="match status" value="2"/>
</dbReference>
<dbReference type="EMBL" id="LBIA02000001">
    <property type="protein sequence ID" value="TKT72411.1"/>
    <property type="molecule type" value="Genomic_DNA"/>
</dbReference>